<keyword evidence="1" id="KW-0472">Membrane</keyword>
<protein>
    <submittedName>
        <fullName evidence="2">Uncharacterized protein</fullName>
    </submittedName>
</protein>
<dbReference type="Proteomes" id="UP000026962">
    <property type="component" value="Chromosome 4"/>
</dbReference>
<name>A0A0E0KPF5_ORYPU</name>
<organism evidence="2">
    <name type="scientific">Oryza punctata</name>
    <name type="common">Red rice</name>
    <dbReference type="NCBI Taxonomy" id="4537"/>
    <lineage>
        <taxon>Eukaryota</taxon>
        <taxon>Viridiplantae</taxon>
        <taxon>Streptophyta</taxon>
        <taxon>Embryophyta</taxon>
        <taxon>Tracheophyta</taxon>
        <taxon>Spermatophyta</taxon>
        <taxon>Magnoliopsida</taxon>
        <taxon>Liliopsida</taxon>
        <taxon>Poales</taxon>
        <taxon>Poaceae</taxon>
        <taxon>BOP clade</taxon>
        <taxon>Oryzoideae</taxon>
        <taxon>Oryzeae</taxon>
        <taxon>Oryzinae</taxon>
        <taxon>Oryza</taxon>
    </lineage>
</organism>
<dbReference type="EnsemblPlants" id="OPUNC04G07500.1">
    <property type="protein sequence ID" value="OPUNC04G07500.1"/>
    <property type="gene ID" value="OPUNC04G07500"/>
</dbReference>
<keyword evidence="3" id="KW-1185">Reference proteome</keyword>
<dbReference type="HOGENOM" id="CLU_1512944_0_0_1"/>
<reference evidence="2" key="1">
    <citation type="submission" date="2015-04" db="UniProtKB">
        <authorList>
            <consortium name="EnsemblPlants"/>
        </authorList>
    </citation>
    <scope>IDENTIFICATION</scope>
</reference>
<proteinExistence type="predicted"/>
<reference evidence="2" key="2">
    <citation type="submission" date="2018-05" db="EMBL/GenBank/DDBJ databases">
        <title>OpunRS2 (Oryza punctata Reference Sequence Version 2).</title>
        <authorList>
            <person name="Zhang J."/>
            <person name="Kudrna D."/>
            <person name="Lee S."/>
            <person name="Talag J."/>
            <person name="Welchert J."/>
            <person name="Wing R.A."/>
        </authorList>
    </citation>
    <scope>NUCLEOTIDE SEQUENCE [LARGE SCALE GENOMIC DNA]</scope>
</reference>
<evidence type="ECO:0000313" key="3">
    <source>
        <dbReference type="Proteomes" id="UP000026962"/>
    </source>
</evidence>
<sequence length="178" mass="20588">MYTTLYTYIKKGKNHHVYKVLCPYIQIFLYVHIKNRKKQKKEKNPEENHAHVPLPPRRFPAARATWLRRAGEVARGWPRIRIFNATAPATASSPESRSPLPASGTAKRLQKALGFPGLNLVHPALQAPHLWRLGFCDRCNASELMEYTNGRVRVWMCNRTSFGLVVLQSRLKRIVIFW</sequence>
<evidence type="ECO:0000313" key="2">
    <source>
        <dbReference type="EnsemblPlants" id="OPUNC04G07500.1"/>
    </source>
</evidence>
<accession>A0A0E0KPF5</accession>
<dbReference type="Gramene" id="OPUNC04G07500.1">
    <property type="protein sequence ID" value="OPUNC04G07500.1"/>
    <property type="gene ID" value="OPUNC04G07500"/>
</dbReference>
<keyword evidence="1" id="KW-0812">Transmembrane</keyword>
<dbReference type="AlphaFoldDB" id="A0A0E0KPF5"/>
<evidence type="ECO:0000256" key="1">
    <source>
        <dbReference type="SAM" id="Phobius"/>
    </source>
</evidence>
<keyword evidence="1" id="KW-1133">Transmembrane helix</keyword>
<feature type="transmembrane region" description="Helical" evidence="1">
    <location>
        <begin position="16"/>
        <end position="33"/>
    </location>
</feature>